<dbReference type="Proteomes" id="UP000184356">
    <property type="component" value="Unassembled WGS sequence"/>
</dbReference>
<sequence>MSRRAWSSVMEAITGRGSKVWEKLVKPTVGRGKTQWPKSQSDLENQGVRFDYDGTIDDNGQVYHKYQVQPNAGKIPSSWKEWRDKNGGTHAVIGTVKIKEGATKDEVESSLKSLEEKL</sequence>
<dbReference type="EMBL" id="KV878583">
    <property type="protein sequence ID" value="OJJ62681.1"/>
    <property type="molecule type" value="Genomic_DNA"/>
</dbReference>
<organism evidence="1 2">
    <name type="scientific">Aspergillus sydowii CBS 593.65</name>
    <dbReference type="NCBI Taxonomy" id="1036612"/>
    <lineage>
        <taxon>Eukaryota</taxon>
        <taxon>Fungi</taxon>
        <taxon>Dikarya</taxon>
        <taxon>Ascomycota</taxon>
        <taxon>Pezizomycotina</taxon>
        <taxon>Eurotiomycetes</taxon>
        <taxon>Eurotiomycetidae</taxon>
        <taxon>Eurotiales</taxon>
        <taxon>Aspergillaceae</taxon>
        <taxon>Aspergillus</taxon>
        <taxon>Aspergillus subgen. Nidulantes</taxon>
    </lineage>
</organism>
<dbReference type="RefSeq" id="XP_040706487.1">
    <property type="nucleotide sequence ID" value="XM_040851649.1"/>
</dbReference>
<dbReference type="OrthoDB" id="2787676at2759"/>
<dbReference type="VEuPathDB" id="FungiDB:ASPSYDRAFT_86348"/>
<name>A0A1L9TTD7_9EURO</name>
<evidence type="ECO:0000313" key="2">
    <source>
        <dbReference type="Proteomes" id="UP000184356"/>
    </source>
</evidence>
<keyword evidence="2" id="KW-1185">Reference proteome</keyword>
<evidence type="ECO:0000313" key="1">
    <source>
        <dbReference type="EMBL" id="OJJ62681.1"/>
    </source>
</evidence>
<reference evidence="2" key="1">
    <citation type="journal article" date="2017" name="Genome Biol.">
        <title>Comparative genomics reveals high biological diversity and specific adaptations in the industrially and medically important fungal genus Aspergillus.</title>
        <authorList>
            <person name="de Vries R.P."/>
            <person name="Riley R."/>
            <person name="Wiebenga A."/>
            <person name="Aguilar-Osorio G."/>
            <person name="Amillis S."/>
            <person name="Uchima C.A."/>
            <person name="Anderluh G."/>
            <person name="Asadollahi M."/>
            <person name="Askin M."/>
            <person name="Barry K."/>
            <person name="Battaglia E."/>
            <person name="Bayram O."/>
            <person name="Benocci T."/>
            <person name="Braus-Stromeyer S.A."/>
            <person name="Caldana C."/>
            <person name="Canovas D."/>
            <person name="Cerqueira G.C."/>
            <person name="Chen F."/>
            <person name="Chen W."/>
            <person name="Choi C."/>
            <person name="Clum A."/>
            <person name="Dos Santos R.A."/>
            <person name="Damasio A.R."/>
            <person name="Diallinas G."/>
            <person name="Emri T."/>
            <person name="Fekete E."/>
            <person name="Flipphi M."/>
            <person name="Freyberg S."/>
            <person name="Gallo A."/>
            <person name="Gournas C."/>
            <person name="Habgood R."/>
            <person name="Hainaut M."/>
            <person name="Harispe M.L."/>
            <person name="Henrissat B."/>
            <person name="Hilden K.S."/>
            <person name="Hope R."/>
            <person name="Hossain A."/>
            <person name="Karabika E."/>
            <person name="Karaffa L."/>
            <person name="Karanyi Z."/>
            <person name="Krasevec N."/>
            <person name="Kuo A."/>
            <person name="Kusch H."/>
            <person name="LaButti K."/>
            <person name="Lagendijk E.L."/>
            <person name="Lapidus A."/>
            <person name="Levasseur A."/>
            <person name="Lindquist E."/>
            <person name="Lipzen A."/>
            <person name="Logrieco A.F."/>
            <person name="MacCabe A."/>
            <person name="Maekelae M.R."/>
            <person name="Malavazi I."/>
            <person name="Melin P."/>
            <person name="Meyer V."/>
            <person name="Mielnichuk N."/>
            <person name="Miskei M."/>
            <person name="Molnar A.P."/>
            <person name="Mule G."/>
            <person name="Ngan C.Y."/>
            <person name="Orejas M."/>
            <person name="Orosz E."/>
            <person name="Ouedraogo J.P."/>
            <person name="Overkamp K.M."/>
            <person name="Park H.-S."/>
            <person name="Perrone G."/>
            <person name="Piumi F."/>
            <person name="Punt P.J."/>
            <person name="Ram A.F."/>
            <person name="Ramon A."/>
            <person name="Rauscher S."/>
            <person name="Record E."/>
            <person name="Riano-Pachon D.M."/>
            <person name="Robert V."/>
            <person name="Roehrig J."/>
            <person name="Ruller R."/>
            <person name="Salamov A."/>
            <person name="Salih N.S."/>
            <person name="Samson R.A."/>
            <person name="Sandor E."/>
            <person name="Sanguinetti M."/>
            <person name="Schuetze T."/>
            <person name="Sepcic K."/>
            <person name="Shelest E."/>
            <person name="Sherlock G."/>
            <person name="Sophianopoulou V."/>
            <person name="Squina F.M."/>
            <person name="Sun H."/>
            <person name="Susca A."/>
            <person name="Todd R.B."/>
            <person name="Tsang A."/>
            <person name="Unkles S.E."/>
            <person name="van de Wiele N."/>
            <person name="van Rossen-Uffink D."/>
            <person name="Oliveira J.V."/>
            <person name="Vesth T.C."/>
            <person name="Visser J."/>
            <person name="Yu J.-H."/>
            <person name="Zhou M."/>
            <person name="Andersen M.R."/>
            <person name="Archer D.B."/>
            <person name="Baker S.E."/>
            <person name="Benoit I."/>
            <person name="Brakhage A.A."/>
            <person name="Braus G.H."/>
            <person name="Fischer R."/>
            <person name="Frisvad J.C."/>
            <person name="Goldman G.H."/>
            <person name="Houbraken J."/>
            <person name="Oakley B."/>
            <person name="Pocsi I."/>
            <person name="Scazzocchio C."/>
            <person name="Seiboth B."/>
            <person name="vanKuyk P.A."/>
            <person name="Wortman J."/>
            <person name="Dyer P.S."/>
            <person name="Grigoriev I.V."/>
        </authorList>
    </citation>
    <scope>NUCLEOTIDE SEQUENCE [LARGE SCALE GENOMIC DNA]</scope>
    <source>
        <strain evidence="2">CBS 593.65</strain>
    </source>
</reference>
<accession>A0A1L9TTD7</accession>
<protein>
    <submittedName>
        <fullName evidence="1">Uncharacterized protein</fullName>
    </submittedName>
</protein>
<dbReference type="GeneID" id="63767722"/>
<proteinExistence type="predicted"/>
<gene>
    <name evidence="1" type="ORF">ASPSYDRAFT_86348</name>
</gene>
<dbReference type="AlphaFoldDB" id="A0A1L9TTD7"/>